<feature type="compositionally biased region" description="Basic and acidic residues" evidence="1">
    <location>
        <begin position="8"/>
        <end position="30"/>
    </location>
</feature>
<reference evidence="2" key="1">
    <citation type="submission" date="2016-10" db="EMBL/GenBank/DDBJ databases">
        <title>Sequence of Gallionella enrichment culture.</title>
        <authorList>
            <person name="Poehlein A."/>
            <person name="Muehling M."/>
            <person name="Daniel R."/>
        </authorList>
    </citation>
    <scope>NUCLEOTIDE SEQUENCE</scope>
</reference>
<dbReference type="EMBL" id="MLJW01007611">
    <property type="protein sequence ID" value="OIQ65071.1"/>
    <property type="molecule type" value="Genomic_DNA"/>
</dbReference>
<accession>A0A1J5PB92</accession>
<protein>
    <submittedName>
        <fullName evidence="2">Uncharacterized protein</fullName>
    </submittedName>
</protein>
<sequence>MVTVAETVEARRSPSEIDDNKEKRGQRVEAEMGTEPRQSDRQHQIGRACRIAKQPPQGSGQRNNGHDQGRAIGGGGGDL</sequence>
<gene>
    <name evidence="2" type="ORF">GALL_533710</name>
</gene>
<name>A0A1J5PB92_9ZZZZ</name>
<organism evidence="2">
    <name type="scientific">mine drainage metagenome</name>
    <dbReference type="NCBI Taxonomy" id="410659"/>
    <lineage>
        <taxon>unclassified sequences</taxon>
        <taxon>metagenomes</taxon>
        <taxon>ecological metagenomes</taxon>
    </lineage>
</organism>
<proteinExistence type="predicted"/>
<comment type="caution">
    <text evidence="2">The sequence shown here is derived from an EMBL/GenBank/DDBJ whole genome shotgun (WGS) entry which is preliminary data.</text>
</comment>
<dbReference type="AlphaFoldDB" id="A0A1J5PB92"/>
<evidence type="ECO:0000256" key="1">
    <source>
        <dbReference type="SAM" id="MobiDB-lite"/>
    </source>
</evidence>
<feature type="region of interest" description="Disordered" evidence="1">
    <location>
        <begin position="1"/>
        <end position="79"/>
    </location>
</feature>
<evidence type="ECO:0000313" key="2">
    <source>
        <dbReference type="EMBL" id="OIQ65071.1"/>
    </source>
</evidence>